<comment type="caution">
    <text evidence="1">The sequence shown here is derived from an EMBL/GenBank/DDBJ whole genome shotgun (WGS) entry which is preliminary data.</text>
</comment>
<accession>A0A418KLA1</accession>
<protein>
    <submittedName>
        <fullName evidence="1">Uncharacterized protein</fullName>
    </submittedName>
</protein>
<dbReference type="OrthoDB" id="5194917at2"/>
<dbReference type="EMBL" id="QUAL01000189">
    <property type="protein sequence ID" value="RIQ18310.1"/>
    <property type="molecule type" value="Genomic_DNA"/>
</dbReference>
<evidence type="ECO:0000313" key="1">
    <source>
        <dbReference type="EMBL" id="RIQ18310.1"/>
    </source>
</evidence>
<sequence length="65" mass="7198">MSRQNAGSGGEPPDDVEAVLAATGLAQAFDDYVRRHRIRPDQLRPALRAWLTELIDEAERPADDP</sequence>
<dbReference type="AlphaFoldDB" id="A0A418KLA1"/>
<evidence type="ECO:0000313" key="2">
    <source>
        <dbReference type="Proteomes" id="UP000284057"/>
    </source>
</evidence>
<gene>
    <name evidence="1" type="ORF">DY240_21320</name>
</gene>
<dbReference type="RefSeq" id="WP_119661860.1">
    <property type="nucleotide sequence ID" value="NZ_QUAL01000189.1"/>
</dbReference>
<reference evidence="1 2" key="1">
    <citation type="submission" date="2018-09" db="EMBL/GenBank/DDBJ databases">
        <title>Isolation, diversity and antifungal activity of actinobacteria from wheat.</title>
        <authorList>
            <person name="Han C."/>
        </authorList>
    </citation>
    <scope>NUCLEOTIDE SEQUENCE [LARGE SCALE GENOMIC DNA]</scope>
    <source>
        <strain evidence="1 2">NEAU-YY265</strain>
    </source>
</reference>
<organism evidence="1 2">
    <name type="scientific">Jiangella rhizosphaerae</name>
    <dbReference type="NCBI Taxonomy" id="2293569"/>
    <lineage>
        <taxon>Bacteria</taxon>
        <taxon>Bacillati</taxon>
        <taxon>Actinomycetota</taxon>
        <taxon>Actinomycetes</taxon>
        <taxon>Jiangellales</taxon>
        <taxon>Jiangellaceae</taxon>
        <taxon>Jiangella</taxon>
    </lineage>
</organism>
<dbReference type="Proteomes" id="UP000284057">
    <property type="component" value="Unassembled WGS sequence"/>
</dbReference>
<name>A0A418KLA1_9ACTN</name>
<proteinExistence type="predicted"/>
<keyword evidence="2" id="KW-1185">Reference proteome</keyword>